<comment type="caution">
    <text evidence="1">The sequence shown here is derived from an EMBL/GenBank/DDBJ whole genome shotgun (WGS) entry which is preliminary data.</text>
</comment>
<name>A0A1R3IKS0_COCAP</name>
<dbReference type="Proteomes" id="UP000188268">
    <property type="component" value="Unassembled WGS sequence"/>
</dbReference>
<gene>
    <name evidence="1" type="ORF">CCACVL1_11520</name>
</gene>
<dbReference type="AlphaFoldDB" id="A0A1R3IKS0"/>
<sequence length="51" mass="5654">MNTIETDSKRHGEAEKGKVYRHVAVDGQSGLSRLALNVKPRSKLISHVRLA</sequence>
<dbReference type="EMBL" id="AWWV01009902">
    <property type="protein sequence ID" value="OMO83199.1"/>
    <property type="molecule type" value="Genomic_DNA"/>
</dbReference>
<organism evidence="1 2">
    <name type="scientific">Corchorus capsularis</name>
    <name type="common">Jute</name>
    <dbReference type="NCBI Taxonomy" id="210143"/>
    <lineage>
        <taxon>Eukaryota</taxon>
        <taxon>Viridiplantae</taxon>
        <taxon>Streptophyta</taxon>
        <taxon>Embryophyta</taxon>
        <taxon>Tracheophyta</taxon>
        <taxon>Spermatophyta</taxon>
        <taxon>Magnoliopsida</taxon>
        <taxon>eudicotyledons</taxon>
        <taxon>Gunneridae</taxon>
        <taxon>Pentapetalae</taxon>
        <taxon>rosids</taxon>
        <taxon>malvids</taxon>
        <taxon>Malvales</taxon>
        <taxon>Malvaceae</taxon>
        <taxon>Grewioideae</taxon>
        <taxon>Apeibeae</taxon>
        <taxon>Corchorus</taxon>
    </lineage>
</organism>
<evidence type="ECO:0000313" key="2">
    <source>
        <dbReference type="Proteomes" id="UP000188268"/>
    </source>
</evidence>
<evidence type="ECO:0000313" key="1">
    <source>
        <dbReference type="EMBL" id="OMO83199.1"/>
    </source>
</evidence>
<reference evidence="1 2" key="1">
    <citation type="submission" date="2013-09" db="EMBL/GenBank/DDBJ databases">
        <title>Corchorus capsularis genome sequencing.</title>
        <authorList>
            <person name="Alam M."/>
            <person name="Haque M.S."/>
            <person name="Islam M.S."/>
            <person name="Emdad E.M."/>
            <person name="Islam M.M."/>
            <person name="Ahmed B."/>
            <person name="Halim A."/>
            <person name="Hossen Q.M.M."/>
            <person name="Hossain M.Z."/>
            <person name="Ahmed R."/>
            <person name="Khan M.M."/>
            <person name="Islam R."/>
            <person name="Rashid M.M."/>
            <person name="Khan S.A."/>
            <person name="Rahman M.S."/>
            <person name="Alam M."/>
        </authorList>
    </citation>
    <scope>NUCLEOTIDE SEQUENCE [LARGE SCALE GENOMIC DNA]</scope>
    <source>
        <strain evidence="2">cv. CVL-1</strain>
        <tissue evidence="1">Whole seedling</tissue>
    </source>
</reference>
<proteinExistence type="predicted"/>
<keyword evidence="2" id="KW-1185">Reference proteome</keyword>
<dbReference type="Gramene" id="OMO83199">
    <property type="protein sequence ID" value="OMO83199"/>
    <property type="gene ID" value="CCACVL1_11520"/>
</dbReference>
<dbReference type="OrthoDB" id="10284013at2759"/>
<accession>A0A1R3IKS0</accession>
<protein>
    <submittedName>
        <fullName evidence="1">Uncharacterized protein</fullName>
    </submittedName>
</protein>